<dbReference type="EMBL" id="RCMV01001781">
    <property type="protein sequence ID" value="KAG3206888.1"/>
    <property type="molecule type" value="Genomic_DNA"/>
</dbReference>
<reference evidence="2" key="1">
    <citation type="submission" date="2018-05" db="EMBL/GenBank/DDBJ databases">
        <title>Effector identification in a new, highly contiguous assembly of the strawberry crown rot pathogen Phytophthora cactorum.</title>
        <authorList>
            <person name="Armitage A.D."/>
            <person name="Nellist C.F."/>
            <person name="Bates H."/>
            <person name="Vickerstaff R.J."/>
            <person name="Harrison R.J."/>
        </authorList>
    </citation>
    <scope>NUCLEOTIDE SEQUENCE</scope>
    <source>
        <strain evidence="2">P421</strain>
    </source>
</reference>
<evidence type="ECO:0000313" key="3">
    <source>
        <dbReference type="Proteomes" id="UP000760860"/>
    </source>
</evidence>
<gene>
    <name evidence="2" type="ORF">PC129_g21625</name>
</gene>
<evidence type="ECO:0000256" key="1">
    <source>
        <dbReference type="SAM" id="MobiDB-lite"/>
    </source>
</evidence>
<dbReference type="AlphaFoldDB" id="A0A8T1H578"/>
<name>A0A8T1H578_9STRA</name>
<feature type="region of interest" description="Disordered" evidence="1">
    <location>
        <begin position="1"/>
        <end position="45"/>
    </location>
</feature>
<dbReference type="Proteomes" id="UP000760860">
    <property type="component" value="Unassembled WGS sequence"/>
</dbReference>
<evidence type="ECO:0000313" key="2">
    <source>
        <dbReference type="EMBL" id="KAG3206888.1"/>
    </source>
</evidence>
<sequence>MSPADEAMDSSKTQADGDDKPRRVLRNLSFSEGRERAQAIKAAAE</sequence>
<organism evidence="2 3">
    <name type="scientific">Phytophthora cactorum</name>
    <dbReference type="NCBI Taxonomy" id="29920"/>
    <lineage>
        <taxon>Eukaryota</taxon>
        <taxon>Sar</taxon>
        <taxon>Stramenopiles</taxon>
        <taxon>Oomycota</taxon>
        <taxon>Peronosporomycetes</taxon>
        <taxon>Peronosporales</taxon>
        <taxon>Peronosporaceae</taxon>
        <taxon>Phytophthora</taxon>
    </lineage>
</organism>
<comment type="caution">
    <text evidence="2">The sequence shown here is derived from an EMBL/GenBank/DDBJ whole genome shotgun (WGS) entry which is preliminary data.</text>
</comment>
<feature type="compositionally biased region" description="Basic and acidic residues" evidence="1">
    <location>
        <begin position="32"/>
        <end position="45"/>
    </location>
</feature>
<protein>
    <submittedName>
        <fullName evidence="2">Uncharacterized protein</fullName>
    </submittedName>
</protein>
<proteinExistence type="predicted"/>
<accession>A0A8T1H578</accession>